<dbReference type="AlphaFoldDB" id="A0A923MNH9"/>
<keyword evidence="3" id="KW-1185">Reference proteome</keyword>
<feature type="domain" description="DUF3991" evidence="1">
    <location>
        <begin position="102"/>
        <end position="143"/>
    </location>
</feature>
<reference evidence="2" key="1">
    <citation type="submission" date="2020-08" db="EMBL/GenBank/DDBJ databases">
        <title>Genome public.</title>
        <authorList>
            <person name="Liu C."/>
            <person name="Sun Q."/>
        </authorList>
    </citation>
    <scope>NUCLEOTIDE SEQUENCE</scope>
    <source>
        <strain evidence="2">BX15</strain>
    </source>
</reference>
<dbReference type="RefSeq" id="WP_187016229.1">
    <property type="nucleotide sequence ID" value="NZ_JACOQI010000030.1"/>
</dbReference>
<evidence type="ECO:0000259" key="1">
    <source>
        <dbReference type="Pfam" id="PF13154"/>
    </source>
</evidence>
<dbReference type="Proteomes" id="UP000620327">
    <property type="component" value="Unassembled WGS sequence"/>
</dbReference>
<dbReference type="InterPro" id="IPR025054">
    <property type="entry name" value="DUF3991"/>
</dbReference>
<sequence>MTYLRRFEPEELVHIGGDTYATRTHDSLKISNGKWCWWSRNIGGTNALDYLTRVERLSFLDAVQRILGEPPRVPPKSEPIAPLPKTEFTLPPKHADNRRVFAYLRSRGIDAEIINHCIKHGQLYEDAEHHNCVFVGYEHGKPAYGCLRSCVAFYEKL</sequence>
<evidence type="ECO:0000313" key="3">
    <source>
        <dbReference type="Proteomes" id="UP000620327"/>
    </source>
</evidence>
<gene>
    <name evidence="2" type="ORF">H8Z83_17480</name>
</gene>
<organism evidence="2 3">
    <name type="scientific">Dysosmobacter segnis</name>
    <dbReference type="NCBI Taxonomy" id="2763042"/>
    <lineage>
        <taxon>Bacteria</taxon>
        <taxon>Bacillati</taxon>
        <taxon>Bacillota</taxon>
        <taxon>Clostridia</taxon>
        <taxon>Eubacteriales</taxon>
        <taxon>Oscillospiraceae</taxon>
        <taxon>Dysosmobacter</taxon>
    </lineage>
</organism>
<dbReference type="SUPFAM" id="SSF57783">
    <property type="entry name" value="Zinc beta-ribbon"/>
    <property type="match status" value="1"/>
</dbReference>
<dbReference type="Pfam" id="PF13154">
    <property type="entry name" value="DUF3991"/>
    <property type="match status" value="1"/>
</dbReference>
<comment type="caution">
    <text evidence="2">The sequence shown here is derived from an EMBL/GenBank/DDBJ whole genome shotgun (WGS) entry which is preliminary data.</text>
</comment>
<proteinExistence type="predicted"/>
<accession>A0A923MNH9</accession>
<name>A0A923MNH9_9FIRM</name>
<protein>
    <submittedName>
        <fullName evidence="2">DUF3991 domain-containing protein</fullName>
    </submittedName>
</protein>
<evidence type="ECO:0000313" key="2">
    <source>
        <dbReference type="EMBL" id="MBC5772082.1"/>
    </source>
</evidence>
<dbReference type="EMBL" id="JACOQI010000030">
    <property type="protein sequence ID" value="MBC5772082.1"/>
    <property type="molecule type" value="Genomic_DNA"/>
</dbReference>